<dbReference type="EMBL" id="CP018139">
    <property type="protein sequence ID" value="APE32524.1"/>
    <property type="molecule type" value="Genomic_DNA"/>
</dbReference>
<dbReference type="GO" id="GO:0003700">
    <property type="term" value="F:DNA-binding transcription factor activity"/>
    <property type="evidence" value="ECO:0007669"/>
    <property type="project" value="InterPro"/>
</dbReference>
<evidence type="ECO:0000313" key="7">
    <source>
        <dbReference type="Proteomes" id="UP000181985"/>
    </source>
</evidence>
<dbReference type="PANTHER" id="PTHR30537:SF5">
    <property type="entry name" value="HTH-TYPE TRANSCRIPTIONAL ACTIVATOR TTDR-RELATED"/>
    <property type="match status" value="1"/>
</dbReference>
<evidence type="ECO:0000256" key="3">
    <source>
        <dbReference type="ARBA" id="ARBA00023125"/>
    </source>
</evidence>
<evidence type="ECO:0000256" key="2">
    <source>
        <dbReference type="ARBA" id="ARBA00023015"/>
    </source>
</evidence>
<dbReference type="InterPro" id="IPR036390">
    <property type="entry name" value="WH_DNA-bd_sf"/>
</dbReference>
<evidence type="ECO:0000313" key="6">
    <source>
        <dbReference type="EMBL" id="APE32524.1"/>
    </source>
</evidence>
<dbReference type="InterPro" id="IPR000847">
    <property type="entry name" value="LysR_HTH_N"/>
</dbReference>
<dbReference type="InterPro" id="IPR058163">
    <property type="entry name" value="LysR-type_TF_proteobact-type"/>
</dbReference>
<sequence length="290" mass="31946">MKPDTELAIFHAVVEAGTFSGAARQLGITHSAVSKRIARLEQRLGTALILRSTRQMRLTEAGETYASETRELLARLRRVEEEIVEGMGELRGRIRVTAPTALGRQQLMPLLLAFMDRYPAVEIDLTLTDAIVDLVHEGMDLAVRSASLNDSGLIARRLTTHPRLICAAPGYLARHGWPVVPADLVDHTCLFLNLSRGVSMWGLSESLRGHPGFLSNSLETLYAACLHGRGIACLPCYMVAEDLAAGRLHTLLDAYRDTDNGTAISLVRPETTLLSRRVRALIDFLLEHFS</sequence>
<dbReference type="PANTHER" id="PTHR30537">
    <property type="entry name" value="HTH-TYPE TRANSCRIPTIONAL REGULATOR"/>
    <property type="match status" value="1"/>
</dbReference>
<dbReference type="Pfam" id="PF03466">
    <property type="entry name" value="LysR_substrate"/>
    <property type="match status" value="1"/>
</dbReference>
<name>A0A1J0VKF0_9GAMM</name>
<feature type="domain" description="HTH lysR-type" evidence="5">
    <location>
        <begin position="1"/>
        <end position="59"/>
    </location>
</feature>
<dbReference type="KEGG" id="hsi:BOX17_07750"/>
<dbReference type="Gene3D" id="1.10.10.10">
    <property type="entry name" value="Winged helix-like DNA-binding domain superfamily/Winged helix DNA-binding domain"/>
    <property type="match status" value="1"/>
</dbReference>
<protein>
    <submittedName>
        <fullName evidence="6">LysR family transcriptional regulator</fullName>
    </submittedName>
</protein>
<keyword evidence="3" id="KW-0238">DNA-binding</keyword>
<dbReference type="SUPFAM" id="SSF46785">
    <property type="entry name" value="Winged helix' DNA-binding domain"/>
    <property type="match status" value="1"/>
</dbReference>
<comment type="similarity">
    <text evidence="1">Belongs to the LysR transcriptional regulatory family.</text>
</comment>
<accession>A0A1J0VKF0</accession>
<dbReference type="AlphaFoldDB" id="A0A1J0VKF0"/>
<dbReference type="InterPro" id="IPR036388">
    <property type="entry name" value="WH-like_DNA-bd_sf"/>
</dbReference>
<gene>
    <name evidence="6" type="ORF">BOX17_07750</name>
</gene>
<organism evidence="6 7">
    <name type="scientific">Halomonas aestuarii</name>
    <dbReference type="NCBI Taxonomy" id="1897729"/>
    <lineage>
        <taxon>Bacteria</taxon>
        <taxon>Pseudomonadati</taxon>
        <taxon>Pseudomonadota</taxon>
        <taxon>Gammaproteobacteria</taxon>
        <taxon>Oceanospirillales</taxon>
        <taxon>Halomonadaceae</taxon>
        <taxon>Halomonas</taxon>
    </lineage>
</organism>
<dbReference type="PROSITE" id="PS50931">
    <property type="entry name" value="HTH_LYSR"/>
    <property type="match status" value="1"/>
</dbReference>
<dbReference type="OrthoDB" id="9815676at2"/>
<dbReference type="Gene3D" id="3.40.190.290">
    <property type="match status" value="1"/>
</dbReference>
<evidence type="ECO:0000259" key="5">
    <source>
        <dbReference type="PROSITE" id="PS50931"/>
    </source>
</evidence>
<dbReference type="Pfam" id="PF00126">
    <property type="entry name" value="HTH_1"/>
    <property type="match status" value="1"/>
</dbReference>
<dbReference type="Proteomes" id="UP000181985">
    <property type="component" value="Chromosome"/>
</dbReference>
<keyword evidence="7" id="KW-1185">Reference proteome</keyword>
<reference evidence="7" key="1">
    <citation type="submission" date="2016-11" db="EMBL/GenBank/DDBJ databases">
        <title>Halolamina sediminis sp. nov., an extremely halophilic archaeon isolated from solar salt.</title>
        <authorList>
            <person name="Koh H.-W."/>
            <person name="Rani S."/>
            <person name="Park S.-J."/>
        </authorList>
    </citation>
    <scope>NUCLEOTIDE SEQUENCE [LARGE SCALE GENOMIC DNA]</scope>
    <source>
        <strain evidence="7">Hb3</strain>
    </source>
</reference>
<keyword evidence="4" id="KW-0804">Transcription</keyword>
<dbReference type="SUPFAM" id="SSF53850">
    <property type="entry name" value="Periplasmic binding protein-like II"/>
    <property type="match status" value="1"/>
</dbReference>
<dbReference type="InterPro" id="IPR005119">
    <property type="entry name" value="LysR_subst-bd"/>
</dbReference>
<evidence type="ECO:0000256" key="1">
    <source>
        <dbReference type="ARBA" id="ARBA00009437"/>
    </source>
</evidence>
<evidence type="ECO:0000256" key="4">
    <source>
        <dbReference type="ARBA" id="ARBA00023163"/>
    </source>
</evidence>
<keyword evidence="2" id="KW-0805">Transcription regulation</keyword>
<dbReference type="PRINTS" id="PR00039">
    <property type="entry name" value="HTHLYSR"/>
</dbReference>
<dbReference type="FunFam" id="1.10.10.10:FF:000001">
    <property type="entry name" value="LysR family transcriptional regulator"/>
    <property type="match status" value="1"/>
</dbReference>
<dbReference type="GO" id="GO:0003677">
    <property type="term" value="F:DNA binding"/>
    <property type="evidence" value="ECO:0007669"/>
    <property type="project" value="UniProtKB-KW"/>
</dbReference>
<proteinExistence type="inferred from homology"/>
<dbReference type="CDD" id="cd08422">
    <property type="entry name" value="PBP2_CrgA_like"/>
    <property type="match status" value="1"/>
</dbReference>